<accession>A0A1B1MZH7</accession>
<keyword evidence="6" id="KW-1185">Reference proteome</keyword>
<dbReference type="Proteomes" id="UP000092573">
    <property type="component" value="Chromosome"/>
</dbReference>
<evidence type="ECO:0000259" key="4">
    <source>
        <dbReference type="Pfam" id="PF00370"/>
    </source>
</evidence>
<proteinExistence type="inferred from homology"/>
<keyword evidence="2" id="KW-0808">Transferase</keyword>
<dbReference type="SUPFAM" id="SSF53067">
    <property type="entry name" value="Actin-like ATPase domain"/>
    <property type="match status" value="1"/>
</dbReference>
<name>A0A1B1MZH7_9BACL</name>
<evidence type="ECO:0000256" key="2">
    <source>
        <dbReference type="ARBA" id="ARBA00022679"/>
    </source>
</evidence>
<evidence type="ECO:0000313" key="5">
    <source>
        <dbReference type="EMBL" id="ANS74577.1"/>
    </source>
</evidence>
<gene>
    <name evidence="5" type="ORF">AWM70_08245</name>
</gene>
<dbReference type="Pfam" id="PF00370">
    <property type="entry name" value="FGGY_N"/>
    <property type="match status" value="1"/>
</dbReference>
<comment type="similarity">
    <text evidence="1">Belongs to the FGGY kinase family.</text>
</comment>
<dbReference type="EMBL" id="CP014167">
    <property type="protein sequence ID" value="ANS74577.1"/>
    <property type="molecule type" value="Genomic_DNA"/>
</dbReference>
<dbReference type="InterPro" id="IPR043129">
    <property type="entry name" value="ATPase_NBD"/>
</dbReference>
<protein>
    <recommendedName>
        <fullName evidence="4">Carbohydrate kinase FGGY N-terminal domain-containing protein</fullName>
    </recommendedName>
</protein>
<evidence type="ECO:0000256" key="1">
    <source>
        <dbReference type="ARBA" id="ARBA00009156"/>
    </source>
</evidence>
<dbReference type="PANTHER" id="PTHR43095:SF5">
    <property type="entry name" value="XYLULOSE KINASE"/>
    <property type="match status" value="1"/>
</dbReference>
<evidence type="ECO:0000313" key="6">
    <source>
        <dbReference type="Proteomes" id="UP000092573"/>
    </source>
</evidence>
<dbReference type="GO" id="GO:0005975">
    <property type="term" value="P:carbohydrate metabolic process"/>
    <property type="evidence" value="ECO:0007669"/>
    <property type="project" value="InterPro"/>
</dbReference>
<dbReference type="STRING" id="1462996.AWM70_08245"/>
<reference evidence="5 6" key="1">
    <citation type="submission" date="2016-01" db="EMBL/GenBank/DDBJ databases">
        <title>Complete Genome Sequence of Paenibacillus yonginensis DCY84, a novel Plant Growth-Promoting Bacteria with Elicitation of Induced Systemic Resistance.</title>
        <authorList>
            <person name="Kim Y.J."/>
            <person name="Yang D.C."/>
            <person name="Sukweenadhi J."/>
        </authorList>
    </citation>
    <scope>NUCLEOTIDE SEQUENCE [LARGE SCALE GENOMIC DNA]</scope>
    <source>
        <strain evidence="5 6">DCY84</strain>
    </source>
</reference>
<dbReference type="InterPro" id="IPR018484">
    <property type="entry name" value="FGGY_N"/>
</dbReference>
<dbReference type="GO" id="GO:0016301">
    <property type="term" value="F:kinase activity"/>
    <property type="evidence" value="ECO:0007669"/>
    <property type="project" value="UniProtKB-KW"/>
</dbReference>
<dbReference type="KEGG" id="pyg:AWM70_08245"/>
<feature type="domain" description="Carbohydrate kinase FGGY N-terminal" evidence="4">
    <location>
        <begin position="5"/>
        <end position="135"/>
    </location>
</feature>
<keyword evidence="3" id="KW-0418">Kinase</keyword>
<dbReference type="RefSeq" id="WP_068695382.1">
    <property type="nucleotide sequence ID" value="NZ_CP014167.1"/>
</dbReference>
<evidence type="ECO:0000256" key="3">
    <source>
        <dbReference type="ARBA" id="ARBA00022777"/>
    </source>
</evidence>
<sequence length="158" mass="17393">MGSAYIGIDIGTTTITGLIYDLNRREVVHRITANQASASLQGQENGERLQDSNAIYRQSERILKELLGLEPEIEGIGLTGQMHGIVYMNEFGDAVSPLYTWQDGRGAQLVPGENRTYAERISELTGYRVAPGYGLVTHVYNVERGLLPEGGRSPVLNR</sequence>
<dbReference type="AlphaFoldDB" id="A0A1B1MZH7"/>
<dbReference type="PANTHER" id="PTHR43095">
    <property type="entry name" value="SUGAR KINASE"/>
    <property type="match status" value="1"/>
</dbReference>
<dbReference type="Gene3D" id="3.30.420.40">
    <property type="match status" value="1"/>
</dbReference>
<dbReference type="InterPro" id="IPR050406">
    <property type="entry name" value="FGGY_Carb_Kinase"/>
</dbReference>
<organism evidence="5 6">
    <name type="scientific">Paenibacillus yonginensis</name>
    <dbReference type="NCBI Taxonomy" id="1462996"/>
    <lineage>
        <taxon>Bacteria</taxon>
        <taxon>Bacillati</taxon>
        <taxon>Bacillota</taxon>
        <taxon>Bacilli</taxon>
        <taxon>Bacillales</taxon>
        <taxon>Paenibacillaceae</taxon>
        <taxon>Paenibacillus</taxon>
    </lineage>
</organism>